<keyword evidence="12" id="KW-1185">Reference proteome</keyword>
<evidence type="ECO:0000256" key="2">
    <source>
        <dbReference type="ARBA" id="ARBA00022490"/>
    </source>
</evidence>
<dbReference type="AlphaFoldDB" id="A0A6B8RT39"/>
<evidence type="ECO:0000256" key="4">
    <source>
        <dbReference type="ARBA" id="ARBA00023012"/>
    </source>
</evidence>
<gene>
    <name evidence="11" type="ORF">EHS13_27525</name>
</gene>
<dbReference type="Gene3D" id="3.40.50.2300">
    <property type="match status" value="1"/>
</dbReference>
<evidence type="ECO:0000256" key="6">
    <source>
        <dbReference type="ARBA" id="ARBA00023125"/>
    </source>
</evidence>
<keyword evidence="2" id="KW-0963">Cytoplasm</keyword>
<dbReference type="InterPro" id="IPR009057">
    <property type="entry name" value="Homeodomain-like_sf"/>
</dbReference>
<dbReference type="SMART" id="SM00342">
    <property type="entry name" value="HTH_ARAC"/>
    <property type="match status" value="1"/>
</dbReference>
<evidence type="ECO:0000256" key="3">
    <source>
        <dbReference type="ARBA" id="ARBA00022553"/>
    </source>
</evidence>
<dbReference type="InterPro" id="IPR018060">
    <property type="entry name" value="HTH_AraC"/>
</dbReference>
<evidence type="ECO:0000259" key="9">
    <source>
        <dbReference type="PROSITE" id="PS01124"/>
    </source>
</evidence>
<dbReference type="EMBL" id="CP034235">
    <property type="protein sequence ID" value="QGQ98368.1"/>
    <property type="molecule type" value="Genomic_DNA"/>
</dbReference>
<keyword evidence="3 8" id="KW-0597">Phosphoprotein</keyword>
<dbReference type="SUPFAM" id="SSF52172">
    <property type="entry name" value="CheY-like"/>
    <property type="match status" value="1"/>
</dbReference>
<dbReference type="Proteomes" id="UP000426246">
    <property type="component" value="Chromosome"/>
</dbReference>
<evidence type="ECO:0000256" key="1">
    <source>
        <dbReference type="ARBA" id="ARBA00004496"/>
    </source>
</evidence>
<dbReference type="OrthoDB" id="2666291at2"/>
<keyword evidence="4" id="KW-0902">Two-component regulatory system</keyword>
<protein>
    <submittedName>
        <fullName evidence="11">Response regulator</fullName>
    </submittedName>
</protein>
<dbReference type="InterPro" id="IPR051552">
    <property type="entry name" value="HptR"/>
</dbReference>
<evidence type="ECO:0000256" key="7">
    <source>
        <dbReference type="ARBA" id="ARBA00023163"/>
    </source>
</evidence>
<dbReference type="SMART" id="SM00448">
    <property type="entry name" value="REC"/>
    <property type="match status" value="1"/>
</dbReference>
<dbReference type="InterPro" id="IPR001789">
    <property type="entry name" value="Sig_transdc_resp-reg_receiver"/>
</dbReference>
<dbReference type="GO" id="GO:0000160">
    <property type="term" value="P:phosphorelay signal transduction system"/>
    <property type="evidence" value="ECO:0007669"/>
    <property type="project" value="UniProtKB-KW"/>
</dbReference>
<dbReference type="CDD" id="cd17536">
    <property type="entry name" value="REC_YesN-like"/>
    <property type="match status" value="1"/>
</dbReference>
<dbReference type="GO" id="GO:0005737">
    <property type="term" value="C:cytoplasm"/>
    <property type="evidence" value="ECO:0007669"/>
    <property type="project" value="UniProtKB-SubCell"/>
</dbReference>
<dbReference type="SUPFAM" id="SSF46689">
    <property type="entry name" value="Homeodomain-like"/>
    <property type="match status" value="2"/>
</dbReference>
<dbReference type="RefSeq" id="WP_155703473.1">
    <property type="nucleotide sequence ID" value="NZ_CP034235.1"/>
</dbReference>
<dbReference type="GO" id="GO:0003700">
    <property type="term" value="F:DNA-binding transcription factor activity"/>
    <property type="evidence" value="ECO:0007669"/>
    <property type="project" value="InterPro"/>
</dbReference>
<dbReference type="Pfam" id="PF12833">
    <property type="entry name" value="HTH_18"/>
    <property type="match status" value="1"/>
</dbReference>
<dbReference type="Pfam" id="PF17853">
    <property type="entry name" value="GGDEF_2"/>
    <property type="match status" value="1"/>
</dbReference>
<evidence type="ECO:0000256" key="8">
    <source>
        <dbReference type="PROSITE-ProRule" id="PRU00169"/>
    </source>
</evidence>
<reference evidence="12" key="1">
    <citation type="submission" date="2018-11" db="EMBL/GenBank/DDBJ databases">
        <title>Complete genome sequence of Paenibacillus sp. ML311-T8.</title>
        <authorList>
            <person name="Nam Y.-D."/>
            <person name="Kang J."/>
            <person name="Chung W.-H."/>
            <person name="Park Y.S."/>
        </authorList>
    </citation>
    <scope>NUCLEOTIDE SEQUENCE [LARGE SCALE GENOMIC DNA]</scope>
    <source>
        <strain evidence="12">ML311-T8</strain>
    </source>
</reference>
<dbReference type="PANTHER" id="PTHR42713:SF3">
    <property type="entry name" value="TRANSCRIPTIONAL REGULATORY PROTEIN HPTR"/>
    <property type="match status" value="1"/>
</dbReference>
<dbReference type="PROSITE" id="PS00041">
    <property type="entry name" value="HTH_ARAC_FAMILY_1"/>
    <property type="match status" value="1"/>
</dbReference>
<evidence type="ECO:0000313" key="12">
    <source>
        <dbReference type="Proteomes" id="UP000426246"/>
    </source>
</evidence>
<keyword evidence="5" id="KW-0805">Transcription regulation</keyword>
<organism evidence="11 12">
    <name type="scientific">Paenibacillus psychroresistens</name>
    <dbReference type="NCBI Taxonomy" id="1778678"/>
    <lineage>
        <taxon>Bacteria</taxon>
        <taxon>Bacillati</taxon>
        <taxon>Bacillota</taxon>
        <taxon>Bacilli</taxon>
        <taxon>Bacillales</taxon>
        <taxon>Paenibacillaceae</taxon>
        <taxon>Paenibacillus</taxon>
    </lineage>
</organism>
<dbReference type="KEGG" id="ppsc:EHS13_27525"/>
<comment type="subcellular location">
    <subcellularLocation>
        <location evidence="1">Cytoplasm</location>
    </subcellularLocation>
</comment>
<dbReference type="InterPro" id="IPR041522">
    <property type="entry name" value="CdaR_GGDEF"/>
</dbReference>
<keyword evidence="6" id="KW-0238">DNA-binding</keyword>
<feature type="domain" description="Response regulatory" evidence="10">
    <location>
        <begin position="3"/>
        <end position="120"/>
    </location>
</feature>
<dbReference type="PROSITE" id="PS01124">
    <property type="entry name" value="HTH_ARAC_FAMILY_2"/>
    <property type="match status" value="1"/>
</dbReference>
<feature type="domain" description="HTH araC/xylS-type" evidence="9">
    <location>
        <begin position="403"/>
        <end position="501"/>
    </location>
</feature>
<sequence length="502" mass="58358">MYKVLIVDDEILDLMGLQQHIDWEELDMEIVSSANNGFVALEYLTKNHVDILVSDINMPIMTGLELAREALKHKSNLRIVFVSGYSEFQYAKQAITMNANGYVLKPIDDEELFLVLQSVKIELDKEIKIMDWEKNETINQLLNGQAVTLDLQKNQGLSVAVIEIDNTLLKPSPFIIEHQTVVLDDLQKLIVEMLLQEKIVYFCKSDSIRIVVILEDGAPAVRLNNLIKRINENQSWSVTIGLGNIVFDLKELPASYQDAKEALSYKMFHGKGIVIQTADIKNQTAQQTKKLDDVLESLFISLNNYQLVKVDEHMEDLFLLVKIFKDKYSVYAFMLHVISQLDFRLRNVNEDLFQILDLDFKKLDVLFHFETIVDIQWWLRSKMIELSEWLQQKKLTKNRKLIDDIQKYIMDKLEEELTLKDVAMFFSFSPNYLGHLFKEETGNNFSNFVIGKRMEHASRLLQAPSMKIYEVANRLGYKKLSSFNRQFKEQFGLTPSDYRKQG</sequence>
<dbReference type="InterPro" id="IPR020449">
    <property type="entry name" value="Tscrpt_reg_AraC-type_HTH"/>
</dbReference>
<dbReference type="PROSITE" id="PS50110">
    <property type="entry name" value="RESPONSE_REGULATORY"/>
    <property type="match status" value="1"/>
</dbReference>
<accession>A0A6B8RT39</accession>
<dbReference type="Gene3D" id="1.10.10.60">
    <property type="entry name" value="Homeodomain-like"/>
    <property type="match status" value="2"/>
</dbReference>
<dbReference type="Pfam" id="PF00072">
    <property type="entry name" value="Response_reg"/>
    <property type="match status" value="1"/>
</dbReference>
<dbReference type="InterPro" id="IPR018062">
    <property type="entry name" value="HTH_AraC-typ_CS"/>
</dbReference>
<keyword evidence="7" id="KW-0804">Transcription</keyword>
<name>A0A6B8RT39_9BACL</name>
<proteinExistence type="predicted"/>
<evidence type="ECO:0000313" key="11">
    <source>
        <dbReference type="EMBL" id="QGQ98368.1"/>
    </source>
</evidence>
<dbReference type="InterPro" id="IPR011006">
    <property type="entry name" value="CheY-like_superfamily"/>
</dbReference>
<dbReference type="GO" id="GO:0043565">
    <property type="term" value="F:sequence-specific DNA binding"/>
    <property type="evidence" value="ECO:0007669"/>
    <property type="project" value="InterPro"/>
</dbReference>
<evidence type="ECO:0000256" key="5">
    <source>
        <dbReference type="ARBA" id="ARBA00023015"/>
    </source>
</evidence>
<feature type="modified residue" description="4-aspartylphosphate" evidence="8">
    <location>
        <position position="55"/>
    </location>
</feature>
<dbReference type="PRINTS" id="PR00032">
    <property type="entry name" value="HTHARAC"/>
</dbReference>
<dbReference type="PANTHER" id="PTHR42713">
    <property type="entry name" value="HISTIDINE KINASE-RELATED"/>
    <property type="match status" value="1"/>
</dbReference>
<evidence type="ECO:0000259" key="10">
    <source>
        <dbReference type="PROSITE" id="PS50110"/>
    </source>
</evidence>